<dbReference type="Pfam" id="PF03401">
    <property type="entry name" value="TctC"/>
    <property type="match status" value="1"/>
</dbReference>
<organism evidence="3 4">
    <name type="scientific">Pseudaquabacterium rugosum</name>
    <dbReference type="NCBI Taxonomy" id="2984194"/>
    <lineage>
        <taxon>Bacteria</taxon>
        <taxon>Pseudomonadati</taxon>
        <taxon>Pseudomonadota</taxon>
        <taxon>Betaproteobacteria</taxon>
        <taxon>Burkholderiales</taxon>
        <taxon>Sphaerotilaceae</taxon>
        <taxon>Pseudaquabacterium</taxon>
    </lineage>
</organism>
<dbReference type="PANTHER" id="PTHR42928:SF5">
    <property type="entry name" value="BLR1237 PROTEIN"/>
    <property type="match status" value="1"/>
</dbReference>
<sequence length="328" mass="33366">MQSHRRRAALGLLAGAAGLASGLARAQSAAWPSRPLKIVVPNAPGGTSDIIARLISKPLQDALGVPVVVDNRSGASGNLGAQAVAQATDGHTLLLADVGSLAIAPVIFDNLGYSPERDLKGVTLLASAPHLLVVSPGVPAATLAELVALSKKTPVSVAIPGGGTPNHLATVQIAQTTGLQWTPVPYRGGAPAVADTAAGATQAVLNGMPATLPLVQAGRLKAIGVSRATRSPLLPQVPTLAEQGLKGFESGTWQGLMAPASMPREHLDKLNALVVGLIRSPALRAPLVQAGLEVQTRTPAETDAHISRERERWRAVVRAAGGAIAGTS</sequence>
<accession>A0ABU9BDB1</accession>
<feature type="chain" id="PRO_5047063868" evidence="2">
    <location>
        <begin position="27"/>
        <end position="328"/>
    </location>
</feature>
<comment type="caution">
    <text evidence="3">The sequence shown here is derived from an EMBL/GenBank/DDBJ whole genome shotgun (WGS) entry which is preliminary data.</text>
</comment>
<dbReference type="Gene3D" id="3.40.190.10">
    <property type="entry name" value="Periplasmic binding protein-like II"/>
    <property type="match status" value="1"/>
</dbReference>
<keyword evidence="4" id="KW-1185">Reference proteome</keyword>
<dbReference type="InterPro" id="IPR005064">
    <property type="entry name" value="BUG"/>
</dbReference>
<dbReference type="Proteomes" id="UP001368500">
    <property type="component" value="Unassembled WGS sequence"/>
</dbReference>
<protein>
    <submittedName>
        <fullName evidence="3">Tripartite tricarboxylate transporter substrate-binding protein</fullName>
    </submittedName>
</protein>
<evidence type="ECO:0000256" key="1">
    <source>
        <dbReference type="ARBA" id="ARBA00006987"/>
    </source>
</evidence>
<proteinExistence type="inferred from homology"/>
<dbReference type="RefSeq" id="WP_341374379.1">
    <property type="nucleotide sequence ID" value="NZ_JBBUTF010000009.1"/>
</dbReference>
<feature type="signal peptide" evidence="2">
    <location>
        <begin position="1"/>
        <end position="26"/>
    </location>
</feature>
<keyword evidence="2" id="KW-0732">Signal</keyword>
<comment type="similarity">
    <text evidence="1">Belongs to the UPF0065 (bug) family.</text>
</comment>
<evidence type="ECO:0000313" key="3">
    <source>
        <dbReference type="EMBL" id="MEK8026593.1"/>
    </source>
</evidence>
<dbReference type="SUPFAM" id="SSF53850">
    <property type="entry name" value="Periplasmic binding protein-like II"/>
    <property type="match status" value="1"/>
</dbReference>
<name>A0ABU9BDB1_9BURK</name>
<reference evidence="3 4" key="1">
    <citation type="submission" date="2024-04" db="EMBL/GenBank/DDBJ databases">
        <title>Novel species of the genus Ideonella isolated from streams.</title>
        <authorList>
            <person name="Lu H."/>
        </authorList>
    </citation>
    <scope>NUCLEOTIDE SEQUENCE [LARGE SCALE GENOMIC DNA]</scope>
    <source>
        <strain evidence="3 4">BYS139W</strain>
    </source>
</reference>
<dbReference type="EMBL" id="JBBUTF010000009">
    <property type="protein sequence ID" value="MEK8026593.1"/>
    <property type="molecule type" value="Genomic_DNA"/>
</dbReference>
<dbReference type="InterPro" id="IPR042100">
    <property type="entry name" value="Bug_dom1"/>
</dbReference>
<gene>
    <name evidence="3" type="ORF">AACH11_11535</name>
</gene>
<dbReference type="PIRSF" id="PIRSF017082">
    <property type="entry name" value="YflP"/>
    <property type="match status" value="1"/>
</dbReference>
<evidence type="ECO:0000313" key="4">
    <source>
        <dbReference type="Proteomes" id="UP001368500"/>
    </source>
</evidence>
<dbReference type="Gene3D" id="3.40.190.150">
    <property type="entry name" value="Bordetella uptake gene, domain 1"/>
    <property type="match status" value="1"/>
</dbReference>
<dbReference type="PANTHER" id="PTHR42928">
    <property type="entry name" value="TRICARBOXYLATE-BINDING PROTEIN"/>
    <property type="match status" value="1"/>
</dbReference>
<evidence type="ECO:0000256" key="2">
    <source>
        <dbReference type="SAM" id="SignalP"/>
    </source>
</evidence>